<reference evidence="1 2" key="1">
    <citation type="journal article" date="2015" name="Nature">
        <title>rRNA introns, odd ribosomes, and small enigmatic genomes across a large radiation of phyla.</title>
        <authorList>
            <person name="Brown C.T."/>
            <person name="Hug L.A."/>
            <person name="Thomas B.C."/>
            <person name="Sharon I."/>
            <person name="Castelle C.J."/>
            <person name="Singh A."/>
            <person name="Wilkins M.J."/>
            <person name="Williams K.H."/>
            <person name="Banfield J.F."/>
        </authorList>
    </citation>
    <scope>NUCLEOTIDE SEQUENCE [LARGE SCALE GENOMIC DNA]</scope>
</reference>
<evidence type="ECO:0000313" key="1">
    <source>
        <dbReference type="EMBL" id="KKT60091.1"/>
    </source>
</evidence>
<sequence length="268" mass="30569">MSKSWKEKVKEYCEKYSIPVLYLAETLYEPKVVPMIRGKAFEFSVMIALQEILSKDEWLVDKPMMNAQIGFHDIDVRVLHKPTNKIVRVECKLAKKGGYRLFADGHSEIRVKCMRSRTLGPAKVKELAPKFGVTEKVLAIHNDQYLPADFDIVISSIGNAFYTTDKKTGLFEWKPPQKGEEFLQKIGASEKEGSKDFAFRTLFVARTSDLQIGNNGVTCTRAKCKNKKACGFIPNYPVINFDKKINSPKNGWVSIEKSLDLFKNFVRK</sequence>
<proteinExistence type="predicted"/>
<name>A0A0G1IL54_9BACT</name>
<dbReference type="EMBL" id="LCIR01000003">
    <property type="protein sequence ID" value="KKT60091.1"/>
    <property type="molecule type" value="Genomic_DNA"/>
</dbReference>
<dbReference type="PATRIC" id="fig|1618645.3.peg.200"/>
<dbReference type="Proteomes" id="UP000034087">
    <property type="component" value="Unassembled WGS sequence"/>
</dbReference>
<keyword evidence="1" id="KW-0378">Hydrolase</keyword>
<accession>A0A0G1IL54</accession>
<keyword evidence="1" id="KW-0255">Endonuclease</keyword>
<comment type="caution">
    <text evidence="1">The sequence shown here is derived from an EMBL/GenBank/DDBJ whole genome shotgun (WGS) entry which is preliminary data.</text>
</comment>
<evidence type="ECO:0000313" key="2">
    <source>
        <dbReference type="Proteomes" id="UP000034087"/>
    </source>
</evidence>
<dbReference type="GO" id="GO:0004519">
    <property type="term" value="F:endonuclease activity"/>
    <property type="evidence" value="ECO:0007669"/>
    <property type="project" value="UniProtKB-KW"/>
</dbReference>
<dbReference type="AlphaFoldDB" id="A0A0G1IL54"/>
<organism evidence="1 2">
    <name type="scientific">Candidatus Giovannonibacteria bacterium GW2011_GWA1_44_25</name>
    <dbReference type="NCBI Taxonomy" id="1618645"/>
    <lineage>
        <taxon>Bacteria</taxon>
        <taxon>Candidatus Giovannoniibacteriota</taxon>
    </lineage>
</organism>
<protein>
    <submittedName>
        <fullName evidence="1">MspA1I restriction endonuclease</fullName>
    </submittedName>
</protein>
<gene>
    <name evidence="1" type="ORF">UW53_C0003G0002</name>
</gene>
<keyword evidence="1" id="KW-0540">Nuclease</keyword>